<name>A0A482XKT7_LAOST</name>
<proteinExistence type="predicted"/>
<comment type="caution">
    <text evidence="1">The sequence shown here is derived from an EMBL/GenBank/DDBJ whole genome shotgun (WGS) entry which is preliminary data.</text>
</comment>
<organism evidence="1 2">
    <name type="scientific">Laodelphax striatellus</name>
    <name type="common">Small brown planthopper</name>
    <name type="synonym">Delphax striatella</name>
    <dbReference type="NCBI Taxonomy" id="195883"/>
    <lineage>
        <taxon>Eukaryota</taxon>
        <taxon>Metazoa</taxon>
        <taxon>Ecdysozoa</taxon>
        <taxon>Arthropoda</taxon>
        <taxon>Hexapoda</taxon>
        <taxon>Insecta</taxon>
        <taxon>Pterygota</taxon>
        <taxon>Neoptera</taxon>
        <taxon>Paraneoptera</taxon>
        <taxon>Hemiptera</taxon>
        <taxon>Auchenorrhyncha</taxon>
        <taxon>Fulgoroidea</taxon>
        <taxon>Delphacidae</taxon>
        <taxon>Criomorphinae</taxon>
        <taxon>Laodelphax</taxon>
    </lineage>
</organism>
<gene>
    <name evidence="1" type="ORF">LSTR_LSTR011350</name>
</gene>
<dbReference type="AlphaFoldDB" id="A0A482XKT7"/>
<dbReference type="EMBL" id="QKKF02007770">
    <property type="protein sequence ID" value="RZF45871.1"/>
    <property type="molecule type" value="Genomic_DNA"/>
</dbReference>
<keyword evidence="2" id="KW-1185">Reference proteome</keyword>
<evidence type="ECO:0000313" key="1">
    <source>
        <dbReference type="EMBL" id="RZF45871.1"/>
    </source>
</evidence>
<sequence>MVSSDHFYYEMGIGEGGRERGGVTSLVRMRQTDQSAHGKLSGAASGSNLIMDVWASVASWYFRPDGAGGPNLASATPTQALPLPPSICTVRSHDDELCPQIYGVRAELLLRSSAAFADRKIAAKLRETQQKLRALTIEPRLRSNIDYRSKSISNSIQNGGTSSSSYVDAI</sequence>
<dbReference type="Proteomes" id="UP000291343">
    <property type="component" value="Unassembled WGS sequence"/>
</dbReference>
<reference evidence="1 2" key="1">
    <citation type="journal article" date="2017" name="Gigascience">
        <title>Genome sequence of the small brown planthopper, Laodelphax striatellus.</title>
        <authorList>
            <person name="Zhu J."/>
            <person name="Jiang F."/>
            <person name="Wang X."/>
            <person name="Yang P."/>
            <person name="Bao Y."/>
            <person name="Zhao W."/>
            <person name="Wang W."/>
            <person name="Lu H."/>
            <person name="Wang Q."/>
            <person name="Cui N."/>
            <person name="Li J."/>
            <person name="Chen X."/>
            <person name="Luo L."/>
            <person name="Yu J."/>
            <person name="Kang L."/>
            <person name="Cui F."/>
        </authorList>
    </citation>
    <scope>NUCLEOTIDE SEQUENCE [LARGE SCALE GENOMIC DNA]</scope>
    <source>
        <strain evidence="1">Lst14</strain>
    </source>
</reference>
<protein>
    <submittedName>
        <fullName evidence="1">Uncharacterized protein</fullName>
    </submittedName>
</protein>
<dbReference type="OrthoDB" id="6631168at2759"/>
<evidence type="ECO:0000313" key="2">
    <source>
        <dbReference type="Proteomes" id="UP000291343"/>
    </source>
</evidence>
<dbReference type="InParanoid" id="A0A482XKT7"/>
<accession>A0A482XKT7</accession>